<comment type="caution">
    <text evidence="2">The sequence shown here is derived from an EMBL/GenBank/DDBJ whole genome shotgun (WGS) entry which is preliminary data.</text>
</comment>
<evidence type="ECO:0000259" key="1">
    <source>
        <dbReference type="Pfam" id="PF06974"/>
    </source>
</evidence>
<organism evidence="2 3">
    <name type="scientific">Mycolicibacter arupensis</name>
    <dbReference type="NCBI Taxonomy" id="342002"/>
    <lineage>
        <taxon>Bacteria</taxon>
        <taxon>Bacillati</taxon>
        <taxon>Actinomycetota</taxon>
        <taxon>Actinomycetes</taxon>
        <taxon>Mycobacteriales</taxon>
        <taxon>Mycobacteriaceae</taxon>
        <taxon>Mycolicibacter</taxon>
    </lineage>
</organism>
<dbReference type="InterPro" id="IPR009721">
    <property type="entry name" value="O-acyltransferase_WSD1_C"/>
</dbReference>
<dbReference type="Pfam" id="PF06974">
    <property type="entry name" value="WS_DGAT_C"/>
    <property type="match status" value="1"/>
</dbReference>
<reference evidence="2 3" key="1">
    <citation type="submission" date="2018-09" db="EMBL/GenBank/DDBJ databases">
        <title>Metagenome Assembled Genomes from an Advanced Water Purification Facility.</title>
        <authorList>
            <person name="Stamps B.W."/>
            <person name="Spear J.R."/>
        </authorList>
    </citation>
    <scope>NUCLEOTIDE SEQUENCE [LARGE SCALE GENOMIC DNA]</scope>
    <source>
        <strain evidence="2">Bin_29_2</strain>
    </source>
</reference>
<dbReference type="AlphaFoldDB" id="A0A5B1MJH4"/>
<dbReference type="EMBL" id="SSGD01000036">
    <property type="protein sequence ID" value="TXI57552.1"/>
    <property type="molecule type" value="Genomic_DNA"/>
</dbReference>
<protein>
    <submittedName>
        <fullName evidence="2">DUF1298 domain-containing protein</fullName>
    </submittedName>
</protein>
<accession>A0A5B1MJH4</accession>
<gene>
    <name evidence="2" type="ORF">E6Q54_07850</name>
</gene>
<name>A0A5B1MJH4_9MYCO</name>
<dbReference type="Proteomes" id="UP000321797">
    <property type="component" value="Unassembled WGS sequence"/>
</dbReference>
<evidence type="ECO:0000313" key="2">
    <source>
        <dbReference type="EMBL" id="TXI57552.1"/>
    </source>
</evidence>
<evidence type="ECO:0000313" key="3">
    <source>
        <dbReference type="Proteomes" id="UP000321797"/>
    </source>
</evidence>
<sequence length="44" mass="4840">MISNVTGSRVPLYLNGHRLDELYALSIPVDGRRSSVRPVVTSRG</sequence>
<proteinExistence type="predicted"/>
<dbReference type="RefSeq" id="WP_083070938.1">
    <property type="nucleotide sequence ID" value="NZ_JACKUJ010000021.1"/>
</dbReference>
<feature type="domain" description="O-acyltransferase WSD1 C-terminal" evidence="1">
    <location>
        <begin position="1"/>
        <end position="31"/>
    </location>
</feature>